<comment type="similarity">
    <text evidence="2">Belongs to the PA-phosphatase related phosphoesterase family.</text>
</comment>
<organism evidence="9 10">
    <name type="scientific">Pleurostoma richardsiae</name>
    <dbReference type="NCBI Taxonomy" id="41990"/>
    <lineage>
        <taxon>Eukaryota</taxon>
        <taxon>Fungi</taxon>
        <taxon>Dikarya</taxon>
        <taxon>Ascomycota</taxon>
        <taxon>Pezizomycotina</taxon>
        <taxon>Sordariomycetes</taxon>
        <taxon>Sordariomycetidae</taxon>
        <taxon>Calosphaeriales</taxon>
        <taxon>Pleurostomataceae</taxon>
        <taxon>Pleurostoma</taxon>
    </lineage>
</organism>
<keyword evidence="3 7" id="KW-0812">Transmembrane</keyword>
<feature type="compositionally biased region" description="Gly residues" evidence="6">
    <location>
        <begin position="337"/>
        <end position="350"/>
    </location>
</feature>
<dbReference type="InterPro" id="IPR043216">
    <property type="entry name" value="PAP-like"/>
</dbReference>
<feature type="compositionally biased region" description="Polar residues" evidence="6">
    <location>
        <begin position="321"/>
        <end position="330"/>
    </location>
</feature>
<evidence type="ECO:0000256" key="7">
    <source>
        <dbReference type="SAM" id="Phobius"/>
    </source>
</evidence>
<protein>
    <submittedName>
        <fullName evidence="9">Pap2 superfamily protein</fullName>
    </submittedName>
</protein>
<reference evidence="9" key="1">
    <citation type="submission" date="2022-07" db="EMBL/GenBank/DDBJ databases">
        <title>Fungi with potential for degradation of polypropylene.</title>
        <authorList>
            <person name="Gostincar C."/>
        </authorList>
    </citation>
    <scope>NUCLEOTIDE SEQUENCE</scope>
    <source>
        <strain evidence="9">EXF-13308</strain>
    </source>
</reference>
<name>A0AA38RJS5_9PEZI</name>
<keyword evidence="4 7" id="KW-1133">Transmembrane helix</keyword>
<feature type="domain" description="Phosphatidic acid phosphatase type 2/haloperoxidase" evidence="8">
    <location>
        <begin position="122"/>
        <end position="277"/>
    </location>
</feature>
<feature type="transmembrane region" description="Helical" evidence="7">
    <location>
        <begin position="259"/>
        <end position="280"/>
    </location>
</feature>
<evidence type="ECO:0000313" key="9">
    <source>
        <dbReference type="EMBL" id="KAJ9139065.1"/>
    </source>
</evidence>
<evidence type="ECO:0000256" key="1">
    <source>
        <dbReference type="ARBA" id="ARBA00004141"/>
    </source>
</evidence>
<proteinExistence type="inferred from homology"/>
<dbReference type="GO" id="GO:0008195">
    <property type="term" value="F:phosphatidate phosphatase activity"/>
    <property type="evidence" value="ECO:0007669"/>
    <property type="project" value="TreeGrafter"/>
</dbReference>
<evidence type="ECO:0000259" key="8">
    <source>
        <dbReference type="SMART" id="SM00014"/>
    </source>
</evidence>
<dbReference type="SUPFAM" id="SSF48317">
    <property type="entry name" value="Acid phosphatase/Vanadium-dependent haloperoxidase"/>
    <property type="match status" value="1"/>
</dbReference>
<evidence type="ECO:0000256" key="6">
    <source>
        <dbReference type="SAM" id="MobiDB-lite"/>
    </source>
</evidence>
<dbReference type="AlphaFoldDB" id="A0AA38RJS5"/>
<feature type="transmembrane region" description="Helical" evidence="7">
    <location>
        <begin position="123"/>
        <end position="142"/>
    </location>
</feature>
<feature type="transmembrane region" description="Helical" evidence="7">
    <location>
        <begin position="231"/>
        <end position="253"/>
    </location>
</feature>
<dbReference type="SMART" id="SM00014">
    <property type="entry name" value="acidPPc"/>
    <property type="match status" value="1"/>
</dbReference>
<comment type="subcellular location">
    <subcellularLocation>
        <location evidence="1">Membrane</location>
        <topology evidence="1">Multi-pass membrane protein</topology>
    </subcellularLocation>
</comment>
<dbReference type="Gene3D" id="1.20.144.10">
    <property type="entry name" value="Phosphatidic acid phosphatase type 2/haloperoxidase"/>
    <property type="match status" value="1"/>
</dbReference>
<keyword evidence="10" id="KW-1185">Reference proteome</keyword>
<accession>A0AA38RJS5</accession>
<evidence type="ECO:0000256" key="5">
    <source>
        <dbReference type="ARBA" id="ARBA00023136"/>
    </source>
</evidence>
<feature type="transmembrane region" description="Helical" evidence="7">
    <location>
        <begin position="90"/>
        <end position="111"/>
    </location>
</feature>
<dbReference type="CDD" id="cd03390">
    <property type="entry name" value="PAP2_containing_1_like"/>
    <property type="match status" value="1"/>
</dbReference>
<dbReference type="InterPro" id="IPR000326">
    <property type="entry name" value="PAP2/HPO"/>
</dbReference>
<feature type="transmembrane region" description="Helical" evidence="7">
    <location>
        <begin position="32"/>
        <end position="54"/>
    </location>
</feature>
<evidence type="ECO:0000313" key="10">
    <source>
        <dbReference type="Proteomes" id="UP001174694"/>
    </source>
</evidence>
<feature type="transmembrane region" description="Helical" evidence="7">
    <location>
        <begin position="203"/>
        <end position="219"/>
    </location>
</feature>
<dbReference type="PANTHER" id="PTHR10165:SF84">
    <property type="entry name" value="PHOSPHATIDIC ACID PHOSPHATASE BETA"/>
    <property type="match status" value="1"/>
</dbReference>
<evidence type="ECO:0000256" key="2">
    <source>
        <dbReference type="ARBA" id="ARBA00008816"/>
    </source>
</evidence>
<sequence length="378" mass="41311">MDPVNDGTRSGVEDSLALPNNPLRSRRFFLQWLKASVVDIVTMAILGAIALALFKAPPVTKRSFPLAHENGDNVYPQFAYPYRDQFIPNWAAALLAVGVPILGFAIIQIRLRSFWDFHNAMVGLLYSLLLASLFQLILKWAVGGLRPHFLATCRPDPSMAAERNSSGFNGVGYGGGFYNRDICTNPDKRSVTNELQSFPSGHSASYFAGFVFLSLYLNAKLKVFADYQPALWKLMLFHLPFVAATVCAGTLVIDDSHNWYDVLVGGILGTFVALTTYRIVFASLWDSRYNHIPLNRNTPLSYDADGGNGTVFTRRAGWGSGSTEKASDSSPVPVPGAGLGETPGADGCGPEGQRQQEQNGSPEREREGRKEHSSGEIV</sequence>
<dbReference type="GO" id="GO:0006644">
    <property type="term" value="P:phospholipid metabolic process"/>
    <property type="evidence" value="ECO:0007669"/>
    <property type="project" value="InterPro"/>
</dbReference>
<dbReference type="Pfam" id="PF01569">
    <property type="entry name" value="PAP2"/>
    <property type="match status" value="1"/>
</dbReference>
<dbReference type="GO" id="GO:0016020">
    <property type="term" value="C:membrane"/>
    <property type="evidence" value="ECO:0007669"/>
    <property type="project" value="UniProtKB-SubCell"/>
</dbReference>
<keyword evidence="5 7" id="KW-0472">Membrane</keyword>
<feature type="compositionally biased region" description="Basic and acidic residues" evidence="6">
    <location>
        <begin position="362"/>
        <end position="378"/>
    </location>
</feature>
<evidence type="ECO:0000256" key="4">
    <source>
        <dbReference type="ARBA" id="ARBA00022989"/>
    </source>
</evidence>
<dbReference type="Proteomes" id="UP001174694">
    <property type="component" value="Unassembled WGS sequence"/>
</dbReference>
<dbReference type="PANTHER" id="PTHR10165">
    <property type="entry name" value="LIPID PHOSPHATE PHOSPHATASE"/>
    <property type="match status" value="1"/>
</dbReference>
<dbReference type="EMBL" id="JANBVO010000027">
    <property type="protein sequence ID" value="KAJ9139065.1"/>
    <property type="molecule type" value="Genomic_DNA"/>
</dbReference>
<evidence type="ECO:0000256" key="3">
    <source>
        <dbReference type="ARBA" id="ARBA00022692"/>
    </source>
</evidence>
<dbReference type="InterPro" id="IPR036938">
    <property type="entry name" value="PAP2/HPO_sf"/>
</dbReference>
<feature type="region of interest" description="Disordered" evidence="6">
    <location>
        <begin position="313"/>
        <end position="378"/>
    </location>
</feature>
<dbReference type="GO" id="GO:0046839">
    <property type="term" value="P:phospholipid dephosphorylation"/>
    <property type="evidence" value="ECO:0007669"/>
    <property type="project" value="TreeGrafter"/>
</dbReference>
<comment type="caution">
    <text evidence="9">The sequence shown here is derived from an EMBL/GenBank/DDBJ whole genome shotgun (WGS) entry which is preliminary data.</text>
</comment>
<gene>
    <name evidence="9" type="ORF">NKR23_g8118</name>
</gene>